<dbReference type="NCBIfam" id="NF033573">
    <property type="entry name" value="transpos_IS200"/>
    <property type="match status" value="1"/>
</dbReference>
<evidence type="ECO:0000259" key="1">
    <source>
        <dbReference type="SMART" id="SM01321"/>
    </source>
</evidence>
<feature type="domain" description="Transposase IS200-like" evidence="1">
    <location>
        <begin position="6"/>
        <end position="119"/>
    </location>
</feature>
<accession>A0A381FS60</accession>
<dbReference type="GO" id="GO:0003677">
    <property type="term" value="F:DNA binding"/>
    <property type="evidence" value="ECO:0007669"/>
    <property type="project" value="InterPro"/>
</dbReference>
<gene>
    <name evidence="2" type="ORF">NCTC13532_04634</name>
</gene>
<dbReference type="RefSeq" id="WP_115621970.1">
    <property type="nucleotide sequence ID" value="NZ_UFVR01000004.1"/>
</dbReference>
<dbReference type="PANTHER" id="PTHR33360">
    <property type="entry name" value="TRANSPOSASE FOR INSERTION SEQUENCE ELEMENT IS200"/>
    <property type="match status" value="1"/>
</dbReference>
<dbReference type="InterPro" id="IPR036515">
    <property type="entry name" value="Transposase_17_sf"/>
</dbReference>
<dbReference type="InterPro" id="IPR002686">
    <property type="entry name" value="Transposase_17"/>
</dbReference>
<protein>
    <submittedName>
        <fullName evidence="2">Transposase and inactivated derivatives</fullName>
    </submittedName>
</protein>
<organism evidence="2 3">
    <name type="scientific">Chryseobacterium indoltheticum</name>
    <dbReference type="NCBI Taxonomy" id="254"/>
    <lineage>
        <taxon>Bacteria</taxon>
        <taxon>Pseudomonadati</taxon>
        <taxon>Bacteroidota</taxon>
        <taxon>Flavobacteriia</taxon>
        <taxon>Flavobacteriales</taxon>
        <taxon>Weeksellaceae</taxon>
        <taxon>Chryseobacterium group</taxon>
        <taxon>Chryseobacterium</taxon>
    </lineage>
</organism>
<sequence>MPQSLVKNYVHIIFSTKHRNDFIDESIEKELFSYIAALCKEFESTALQIGGTDNHIHILCLLSRKIALMKLVQEIKAVSSKWIKTKGKKYEDFFWQEGYGAFSVSPNNIFPVSEYVKNQREHHKEFDFKNEMINYYKKYKIDYDEKYIWINVI</sequence>
<dbReference type="Proteomes" id="UP000254282">
    <property type="component" value="Unassembled WGS sequence"/>
</dbReference>
<dbReference type="SMART" id="SM01321">
    <property type="entry name" value="Y1_Tnp"/>
    <property type="match status" value="1"/>
</dbReference>
<evidence type="ECO:0000313" key="2">
    <source>
        <dbReference type="EMBL" id="SUX49021.1"/>
    </source>
</evidence>
<dbReference type="GO" id="GO:0004803">
    <property type="term" value="F:transposase activity"/>
    <property type="evidence" value="ECO:0007669"/>
    <property type="project" value="InterPro"/>
</dbReference>
<dbReference type="AlphaFoldDB" id="A0A381FS60"/>
<reference evidence="2 3" key="1">
    <citation type="submission" date="2018-06" db="EMBL/GenBank/DDBJ databases">
        <authorList>
            <consortium name="Pathogen Informatics"/>
            <person name="Doyle S."/>
        </authorList>
    </citation>
    <scope>NUCLEOTIDE SEQUENCE [LARGE SCALE GENOMIC DNA]</scope>
    <source>
        <strain evidence="2 3">NCTC13532</strain>
    </source>
</reference>
<proteinExistence type="predicted"/>
<evidence type="ECO:0000313" key="3">
    <source>
        <dbReference type="Proteomes" id="UP000254282"/>
    </source>
</evidence>
<dbReference type="Pfam" id="PF01797">
    <property type="entry name" value="Y1_Tnp"/>
    <property type="match status" value="1"/>
</dbReference>
<dbReference type="GO" id="GO:0006313">
    <property type="term" value="P:DNA transposition"/>
    <property type="evidence" value="ECO:0007669"/>
    <property type="project" value="InterPro"/>
</dbReference>
<name>A0A381FS60_9FLAO</name>
<dbReference type="EMBL" id="UFVR01000004">
    <property type="protein sequence ID" value="SUX49021.1"/>
    <property type="molecule type" value="Genomic_DNA"/>
</dbReference>
<dbReference type="PANTHER" id="PTHR33360:SF2">
    <property type="entry name" value="TRANSPOSASE FOR INSERTION SEQUENCE ELEMENT IS200"/>
    <property type="match status" value="1"/>
</dbReference>
<dbReference type="SUPFAM" id="SSF143422">
    <property type="entry name" value="Transposase IS200-like"/>
    <property type="match status" value="1"/>
</dbReference>
<dbReference type="Gene3D" id="3.30.70.1290">
    <property type="entry name" value="Transposase IS200-like"/>
    <property type="match status" value="1"/>
</dbReference>